<reference evidence="1" key="1">
    <citation type="submission" date="2018-05" db="EMBL/GenBank/DDBJ databases">
        <title>Complete Genome Sequence of a Novel Sea Otter Poxvirus.</title>
        <authorList>
            <person name="Jacob J.M."/>
            <person name="Subramaniam K."/>
            <person name="Tu S.-L."/>
            <person name="Nielsen O."/>
            <person name="Tuomi P.A."/>
            <person name="Upton C."/>
            <person name="Waltzek T.B."/>
        </authorList>
    </citation>
    <scope>NUCLEOTIDE SEQUENCE [LARGE SCALE GENOMIC DNA]</scope>
    <source>
        <strain evidence="1">ELK</strain>
    </source>
</reference>
<dbReference type="KEGG" id="vg:36841122"/>
<gene>
    <name evidence="1" type="primary">SOPV-ELK-125</name>
</gene>
<sequence length="174" mass="19725">MNTAGNILTSLGQICWHGNVCSQRMCHDLNIKEIRYMIGDYFYTPLDIVPITPHELKSLANCYISAHGYLMHCSDFSRTELPITIIHKAYKTTNSIIVCCDNYNKLNISGRCGKFQVLDFKTIVRDLQIDVLEVYDNANYNILLSPSKDYLNDLVSKCSICLASESWIIVSTNA</sequence>
<proteinExistence type="predicted"/>
<evidence type="ECO:0000313" key="2">
    <source>
        <dbReference type="Proteomes" id="UP000249273"/>
    </source>
</evidence>
<dbReference type="InterPro" id="IPR009247">
    <property type="entry name" value="Chordopox_A35R"/>
</dbReference>
<name>A0A2U9QHU1_9POXV</name>
<accession>A0A2U9QHU1</accession>
<dbReference type="Pfam" id="PF05989">
    <property type="entry name" value="Chordopox_A35R"/>
    <property type="match status" value="1"/>
</dbReference>
<dbReference type="OrthoDB" id="10758at10239"/>
<dbReference type="GeneID" id="36841122"/>
<dbReference type="EMBL" id="MH427217">
    <property type="protein sequence ID" value="AWU47170.1"/>
    <property type="molecule type" value="Genomic_DNA"/>
</dbReference>
<protein>
    <submittedName>
        <fullName evidence="1">MHC class II antigen presentation inhibitor</fullName>
    </submittedName>
</protein>
<dbReference type="RefSeq" id="YP_009480663.1">
    <property type="nucleotide sequence ID" value="NC_037656.1"/>
</dbReference>
<organism evidence="1">
    <name type="scientific">Sea otter poxvirus</name>
    <dbReference type="NCBI Taxonomy" id="1416741"/>
    <lineage>
        <taxon>Viruses</taxon>
        <taxon>Varidnaviria</taxon>
        <taxon>Bamfordvirae</taxon>
        <taxon>Nucleocytoviricota</taxon>
        <taxon>Pokkesviricetes</taxon>
        <taxon>Chitovirales</taxon>
        <taxon>Poxviridae</taxon>
        <taxon>Chordopoxvirinae</taxon>
        <taxon>Mustelpoxvirus</taxon>
        <taxon>Mustelpoxvirus seaotterpox</taxon>
        <taxon>Sea otterpox virus</taxon>
    </lineage>
</organism>
<keyword evidence="2" id="KW-1185">Reference proteome</keyword>
<dbReference type="Proteomes" id="UP000249273">
    <property type="component" value="Segment"/>
</dbReference>
<evidence type="ECO:0000313" key="1">
    <source>
        <dbReference type="EMBL" id="AWU47170.1"/>
    </source>
</evidence>